<name>A0A8S4EY30_PLUXY</name>
<dbReference type="Pfam" id="PF00078">
    <property type="entry name" value="RVT_1"/>
    <property type="match status" value="1"/>
</dbReference>
<dbReference type="PANTHER" id="PTHR19446">
    <property type="entry name" value="REVERSE TRANSCRIPTASES"/>
    <property type="match status" value="1"/>
</dbReference>
<keyword evidence="3" id="KW-1185">Reference proteome</keyword>
<dbReference type="AlphaFoldDB" id="A0A8S4EY30"/>
<dbReference type="InterPro" id="IPR000477">
    <property type="entry name" value="RT_dom"/>
</dbReference>
<accession>A0A8S4EY30</accession>
<protein>
    <submittedName>
        <fullName evidence="2">(diamondback moth) hypothetical protein</fullName>
    </submittedName>
</protein>
<reference evidence="2" key="1">
    <citation type="submission" date="2020-11" db="EMBL/GenBank/DDBJ databases">
        <authorList>
            <person name="Whiteford S."/>
        </authorList>
    </citation>
    <scope>NUCLEOTIDE SEQUENCE</scope>
</reference>
<comment type="caution">
    <text evidence="2">The sequence shown here is derived from an EMBL/GenBank/DDBJ whole genome shotgun (WGS) entry which is preliminary data.</text>
</comment>
<proteinExistence type="predicted"/>
<evidence type="ECO:0000259" key="1">
    <source>
        <dbReference type="Pfam" id="PF00078"/>
    </source>
</evidence>
<gene>
    <name evidence="2" type="ORF">PLXY2_LOCUS7256</name>
</gene>
<dbReference type="InterPro" id="IPR043502">
    <property type="entry name" value="DNA/RNA_pol_sf"/>
</dbReference>
<organism evidence="2 3">
    <name type="scientific">Plutella xylostella</name>
    <name type="common">Diamondback moth</name>
    <name type="synonym">Plutella maculipennis</name>
    <dbReference type="NCBI Taxonomy" id="51655"/>
    <lineage>
        <taxon>Eukaryota</taxon>
        <taxon>Metazoa</taxon>
        <taxon>Ecdysozoa</taxon>
        <taxon>Arthropoda</taxon>
        <taxon>Hexapoda</taxon>
        <taxon>Insecta</taxon>
        <taxon>Pterygota</taxon>
        <taxon>Neoptera</taxon>
        <taxon>Endopterygota</taxon>
        <taxon>Lepidoptera</taxon>
        <taxon>Glossata</taxon>
        <taxon>Ditrysia</taxon>
        <taxon>Yponomeutoidea</taxon>
        <taxon>Plutellidae</taxon>
        <taxon>Plutella</taxon>
    </lineage>
</organism>
<feature type="domain" description="Reverse transcriptase" evidence="1">
    <location>
        <begin position="13"/>
        <end position="125"/>
    </location>
</feature>
<evidence type="ECO:0000313" key="2">
    <source>
        <dbReference type="EMBL" id="CAG9120806.1"/>
    </source>
</evidence>
<dbReference type="SUPFAM" id="SSF56672">
    <property type="entry name" value="DNA/RNA polymerases"/>
    <property type="match status" value="1"/>
</dbReference>
<evidence type="ECO:0000313" key="3">
    <source>
        <dbReference type="Proteomes" id="UP000653454"/>
    </source>
</evidence>
<dbReference type="EMBL" id="CAJHNJ030000024">
    <property type="protein sequence ID" value="CAG9120806.1"/>
    <property type="molecule type" value="Genomic_DNA"/>
</dbReference>
<sequence length="352" mass="39671">MPSRWKAAFISPIHKKGSKDCVEHYRPISKLCLLSKILERIIYTQLYSALKHTFSPAQHGFLKQRSTVSNLLIFSDFVTSNMDNGDQVDAIYTDYSKAFDRIDHCLLLNKLHLAGIRDDMKVFMVVNNAADALCLQEDLCRLDRYCRRKMNGIKEKEKIANSATLDEAMLLTGFGLYNITNMLLSGLILMGMIMETLGLSYVIPAAQCDLDLSLAQKGWLAAIPFVEDQNTTNKKCKQYDLDLSLAQKGWLVAIPFVATKCGQAVVTCELCDSGFLQLRCGSDKMSMWLRCRCHCDVVTTSSCAVNTENRLPRCRRRVAALPLRCGCVVVAMWLRCGRITQVVDDNGKMWHV</sequence>
<dbReference type="Proteomes" id="UP000653454">
    <property type="component" value="Unassembled WGS sequence"/>
</dbReference>
<dbReference type="GO" id="GO:0071897">
    <property type="term" value="P:DNA biosynthetic process"/>
    <property type="evidence" value="ECO:0007669"/>
    <property type="project" value="UniProtKB-ARBA"/>
</dbReference>